<evidence type="ECO:0000256" key="3">
    <source>
        <dbReference type="ARBA" id="ARBA00022475"/>
    </source>
</evidence>
<sequence>MRLGQLVLDPAPVRGNRDFRLVLTSRTLWLLGIGLTSVAVAVQVFDITGSSAPVALVSLTLGTTLLIGFLLGGVLADRVDRKKLVVLTSFGASLGFVGLAVNALLPTPQLWVVFVFAAAHGLIDGIGESALTAVVPSMVGENQLTSAGALLAVTTQLGGIVGPALSGLLIGGPGLAACYGAAAVMALGTTGLLVLVSPMPVPPAEKSEDPESPDGSEGSLREAFRFIKGNRLISSLLLVDLGAMLFAMPSALYPQLASERLGGGPELVGLLYTAPAVGAFIGSIVSGWTATARRSGLILIGVAALWGVAATGVGVSTELSLVLFLLGVGGLADVFSEILRRALLQGNTPDRLQGRVGSVWLAQAITGPSLGGVLTGFAAGLLGPGPAIAIGGGVCVFVVLLVAALYPELRRASVVTEPADA</sequence>
<feature type="transmembrane region" description="Helical" evidence="7">
    <location>
        <begin position="174"/>
        <end position="196"/>
    </location>
</feature>
<gene>
    <name evidence="9" type="ORF">UO65_2551</name>
</gene>
<keyword evidence="6 7" id="KW-0472">Membrane</keyword>
<dbReference type="CDD" id="cd06173">
    <property type="entry name" value="MFS_MefA_like"/>
    <property type="match status" value="1"/>
</dbReference>
<evidence type="ECO:0000313" key="10">
    <source>
        <dbReference type="Proteomes" id="UP000019277"/>
    </source>
</evidence>
<dbReference type="EMBL" id="AYXG01000087">
    <property type="protein sequence ID" value="EWC62185.1"/>
    <property type="molecule type" value="Genomic_DNA"/>
</dbReference>
<keyword evidence="4 7" id="KW-0812">Transmembrane</keyword>
<evidence type="ECO:0000256" key="7">
    <source>
        <dbReference type="SAM" id="Phobius"/>
    </source>
</evidence>
<dbReference type="eggNOG" id="COG2814">
    <property type="taxonomic scope" value="Bacteria"/>
</dbReference>
<dbReference type="SUPFAM" id="SSF103473">
    <property type="entry name" value="MFS general substrate transporter"/>
    <property type="match status" value="1"/>
</dbReference>
<dbReference type="STRING" id="909613.UO65_2551"/>
<reference evidence="9 10" key="1">
    <citation type="journal article" date="2014" name="Genome Announc.">
        <title>Draft Genome Sequence of the Antitrypanosomally Active Sponge-Associated Bacterium Actinokineospora sp. Strain EG49.</title>
        <authorList>
            <person name="Harjes J."/>
            <person name="Ryu T."/>
            <person name="Abdelmohsen U.R."/>
            <person name="Moitinho-Silva L."/>
            <person name="Horn H."/>
            <person name="Ravasi T."/>
            <person name="Hentschel U."/>
        </authorList>
    </citation>
    <scope>NUCLEOTIDE SEQUENCE [LARGE SCALE GENOMIC DNA]</scope>
    <source>
        <strain evidence="9 10">EG49</strain>
    </source>
</reference>
<dbReference type="PATRIC" id="fig|909613.9.peg.2557"/>
<feature type="transmembrane region" description="Helical" evidence="7">
    <location>
        <begin position="387"/>
        <end position="406"/>
    </location>
</feature>
<dbReference type="PANTHER" id="PTHR23513">
    <property type="entry name" value="INTEGRAL MEMBRANE EFFLUX PROTEIN-RELATED"/>
    <property type="match status" value="1"/>
</dbReference>
<dbReference type="OrthoDB" id="5494559at2"/>
<keyword evidence="5 7" id="KW-1133">Transmembrane helix</keyword>
<evidence type="ECO:0000259" key="8">
    <source>
        <dbReference type="PROSITE" id="PS50850"/>
    </source>
</evidence>
<evidence type="ECO:0000256" key="5">
    <source>
        <dbReference type="ARBA" id="ARBA00022989"/>
    </source>
</evidence>
<feature type="transmembrane region" description="Helical" evidence="7">
    <location>
        <begin position="321"/>
        <end position="339"/>
    </location>
</feature>
<dbReference type="Pfam" id="PF05977">
    <property type="entry name" value="MFS_3"/>
    <property type="match status" value="1"/>
</dbReference>
<feature type="transmembrane region" description="Helical" evidence="7">
    <location>
        <begin position="297"/>
        <end position="315"/>
    </location>
</feature>
<evidence type="ECO:0000256" key="2">
    <source>
        <dbReference type="ARBA" id="ARBA00022448"/>
    </source>
</evidence>
<evidence type="ECO:0000256" key="6">
    <source>
        <dbReference type="ARBA" id="ARBA00023136"/>
    </source>
</evidence>
<dbReference type="NCBIfam" id="NF007792">
    <property type="entry name" value="PRK10489.1"/>
    <property type="match status" value="1"/>
</dbReference>
<dbReference type="GO" id="GO:0005886">
    <property type="term" value="C:plasma membrane"/>
    <property type="evidence" value="ECO:0007669"/>
    <property type="project" value="UniProtKB-SubCell"/>
</dbReference>
<comment type="subcellular location">
    <subcellularLocation>
        <location evidence="1">Cell inner membrane</location>
        <topology evidence="1">Multi-pass membrane protein</topology>
    </subcellularLocation>
</comment>
<feature type="transmembrane region" description="Helical" evidence="7">
    <location>
        <begin position="147"/>
        <end position="168"/>
    </location>
</feature>
<feature type="transmembrane region" description="Helical" evidence="7">
    <location>
        <begin position="111"/>
        <end position="135"/>
    </location>
</feature>
<comment type="caution">
    <text evidence="9">The sequence shown here is derived from an EMBL/GenBank/DDBJ whole genome shotgun (WGS) entry which is preliminary data.</text>
</comment>
<feature type="transmembrane region" description="Helical" evidence="7">
    <location>
        <begin position="360"/>
        <end position="381"/>
    </location>
</feature>
<feature type="domain" description="Major facilitator superfamily (MFS) profile" evidence="8">
    <location>
        <begin position="18"/>
        <end position="410"/>
    </location>
</feature>
<accession>W7IMS9</accession>
<dbReference type="InterPro" id="IPR010290">
    <property type="entry name" value="TM_effector"/>
</dbReference>
<evidence type="ECO:0000256" key="4">
    <source>
        <dbReference type="ARBA" id="ARBA00022692"/>
    </source>
</evidence>
<proteinExistence type="predicted"/>
<evidence type="ECO:0000313" key="9">
    <source>
        <dbReference type="EMBL" id="EWC62185.1"/>
    </source>
</evidence>
<organism evidence="9 10">
    <name type="scientific">Actinokineospora spheciospongiae</name>
    <dbReference type="NCBI Taxonomy" id="909613"/>
    <lineage>
        <taxon>Bacteria</taxon>
        <taxon>Bacillati</taxon>
        <taxon>Actinomycetota</taxon>
        <taxon>Actinomycetes</taxon>
        <taxon>Pseudonocardiales</taxon>
        <taxon>Pseudonocardiaceae</taxon>
        <taxon>Actinokineospora</taxon>
    </lineage>
</organism>
<name>W7IMS9_9PSEU</name>
<dbReference type="RefSeq" id="WP_052021093.1">
    <property type="nucleotide sequence ID" value="NZ_AYXG01000087.1"/>
</dbReference>
<dbReference type="PROSITE" id="PS50850">
    <property type="entry name" value="MFS"/>
    <property type="match status" value="1"/>
</dbReference>
<feature type="transmembrane region" description="Helical" evidence="7">
    <location>
        <begin position="232"/>
        <end position="252"/>
    </location>
</feature>
<feature type="transmembrane region" description="Helical" evidence="7">
    <location>
        <begin position="27"/>
        <end position="45"/>
    </location>
</feature>
<dbReference type="GO" id="GO:0022857">
    <property type="term" value="F:transmembrane transporter activity"/>
    <property type="evidence" value="ECO:0007669"/>
    <property type="project" value="InterPro"/>
</dbReference>
<protein>
    <submittedName>
        <fullName evidence="9">Putative membrane transport protein</fullName>
    </submittedName>
</protein>
<keyword evidence="3" id="KW-1003">Cell membrane</keyword>
<evidence type="ECO:0000256" key="1">
    <source>
        <dbReference type="ARBA" id="ARBA00004429"/>
    </source>
</evidence>
<feature type="transmembrane region" description="Helical" evidence="7">
    <location>
        <begin position="51"/>
        <end position="72"/>
    </location>
</feature>
<dbReference type="InterPro" id="IPR020846">
    <property type="entry name" value="MFS_dom"/>
</dbReference>
<dbReference type="Gene3D" id="1.20.1250.20">
    <property type="entry name" value="MFS general substrate transporter like domains"/>
    <property type="match status" value="2"/>
</dbReference>
<dbReference type="Proteomes" id="UP000019277">
    <property type="component" value="Unassembled WGS sequence"/>
</dbReference>
<dbReference type="PANTHER" id="PTHR23513:SF9">
    <property type="entry name" value="ENTEROBACTIN EXPORTER ENTS"/>
    <property type="match status" value="1"/>
</dbReference>
<dbReference type="AlphaFoldDB" id="W7IMS9"/>
<feature type="transmembrane region" description="Helical" evidence="7">
    <location>
        <begin position="84"/>
        <end position="105"/>
    </location>
</feature>
<keyword evidence="2" id="KW-0813">Transport</keyword>
<keyword evidence="10" id="KW-1185">Reference proteome</keyword>
<dbReference type="InterPro" id="IPR036259">
    <property type="entry name" value="MFS_trans_sf"/>
</dbReference>
<feature type="transmembrane region" description="Helical" evidence="7">
    <location>
        <begin position="272"/>
        <end position="290"/>
    </location>
</feature>